<organism evidence="6 7">
    <name type="scientific">Stappia indica</name>
    <dbReference type="NCBI Taxonomy" id="538381"/>
    <lineage>
        <taxon>Bacteria</taxon>
        <taxon>Pseudomonadati</taxon>
        <taxon>Pseudomonadota</taxon>
        <taxon>Alphaproteobacteria</taxon>
        <taxon>Hyphomicrobiales</taxon>
        <taxon>Stappiaceae</taxon>
        <taxon>Stappia</taxon>
    </lineage>
</organism>
<dbReference type="EMBL" id="CP046908">
    <property type="protein sequence ID" value="QGZ36068.1"/>
    <property type="molecule type" value="Genomic_DNA"/>
</dbReference>
<evidence type="ECO:0000256" key="5">
    <source>
        <dbReference type="ARBA" id="ARBA00023315"/>
    </source>
</evidence>
<dbReference type="PANTHER" id="PTHR43300:SF11">
    <property type="entry name" value="ACETYLTRANSFERASE RV3034C-RELATED"/>
    <property type="match status" value="1"/>
</dbReference>
<evidence type="ECO:0000313" key="6">
    <source>
        <dbReference type="EMBL" id="QGZ36068.1"/>
    </source>
</evidence>
<evidence type="ECO:0000256" key="4">
    <source>
        <dbReference type="ARBA" id="ARBA00023251"/>
    </source>
</evidence>
<dbReference type="GO" id="GO:0046677">
    <property type="term" value="P:response to antibiotic"/>
    <property type="evidence" value="ECO:0007669"/>
    <property type="project" value="UniProtKB-KW"/>
</dbReference>
<accession>A0A857CB24</accession>
<dbReference type="GO" id="GO:0016746">
    <property type="term" value="F:acyltransferase activity"/>
    <property type="evidence" value="ECO:0007669"/>
    <property type="project" value="UniProtKB-KW"/>
</dbReference>
<sequence>MHGPNPRTRHPLSGEAHTVFLNTVITRPTIQVGDYTYYHDEDHAAEFETRNVLYHFDFIGDRLVIGRFCALATGARFVMNGANHPMHGFSTYPFAIFGEGWSDSFDMAELGVGYRGDTIVGNDVWIGREAMILPGVTICDGAVIGAGAVVASDVPPYAIAVGNPARIIRLRFPEEVIERLLALAWWDWPADKISRNLDAIRGADLDKLERAV</sequence>
<dbReference type="Gene3D" id="2.160.10.10">
    <property type="entry name" value="Hexapeptide repeat proteins"/>
    <property type="match status" value="1"/>
</dbReference>
<protein>
    <submittedName>
        <fullName evidence="6">Chloramphenicol acetyltransferase</fullName>
    </submittedName>
</protein>
<keyword evidence="2 6" id="KW-0808">Transferase</keyword>
<dbReference type="CDD" id="cd03349">
    <property type="entry name" value="LbH_XAT"/>
    <property type="match status" value="1"/>
</dbReference>
<dbReference type="InterPro" id="IPR011004">
    <property type="entry name" value="Trimer_LpxA-like_sf"/>
</dbReference>
<dbReference type="PANTHER" id="PTHR43300">
    <property type="entry name" value="ACETYLTRANSFERASE"/>
    <property type="match status" value="1"/>
</dbReference>
<evidence type="ECO:0000256" key="2">
    <source>
        <dbReference type="ARBA" id="ARBA00022679"/>
    </source>
</evidence>
<dbReference type="Proteomes" id="UP000435648">
    <property type="component" value="Chromosome"/>
</dbReference>
<dbReference type="OrthoDB" id="9815592at2"/>
<reference evidence="6 7" key="1">
    <citation type="submission" date="2019-12" db="EMBL/GenBank/DDBJ databases">
        <title>The genome of Stappia indica PHM037.</title>
        <authorList>
            <person name="Kacar D."/>
            <person name="Galan B."/>
            <person name="Canedo L."/>
            <person name="Rodriguez P."/>
            <person name="de la Calle F."/>
            <person name="Garcia J.L."/>
        </authorList>
    </citation>
    <scope>NUCLEOTIDE SEQUENCE [LARGE SCALE GENOMIC DNA]</scope>
    <source>
        <strain evidence="6 7">PHM037</strain>
    </source>
</reference>
<dbReference type="AlphaFoldDB" id="A0A857CB24"/>
<evidence type="ECO:0000256" key="3">
    <source>
        <dbReference type="ARBA" id="ARBA00022737"/>
    </source>
</evidence>
<keyword evidence="3" id="KW-0677">Repeat</keyword>
<dbReference type="SUPFAM" id="SSF51161">
    <property type="entry name" value="Trimeric LpxA-like enzymes"/>
    <property type="match status" value="1"/>
</dbReference>
<keyword evidence="4" id="KW-0046">Antibiotic resistance</keyword>
<dbReference type="InterPro" id="IPR001451">
    <property type="entry name" value="Hexapep"/>
</dbReference>
<dbReference type="InterPro" id="IPR050179">
    <property type="entry name" value="Trans_hexapeptide_repeat"/>
</dbReference>
<evidence type="ECO:0000256" key="1">
    <source>
        <dbReference type="ARBA" id="ARBA00007274"/>
    </source>
</evidence>
<dbReference type="Pfam" id="PF00132">
    <property type="entry name" value="Hexapep"/>
    <property type="match status" value="1"/>
</dbReference>
<dbReference type="KEGG" id="siw:GH266_17170"/>
<name>A0A857CB24_9HYPH</name>
<evidence type="ECO:0000313" key="7">
    <source>
        <dbReference type="Proteomes" id="UP000435648"/>
    </source>
</evidence>
<dbReference type="RefSeq" id="WP_158194916.1">
    <property type="nucleotide sequence ID" value="NZ_CP046908.1"/>
</dbReference>
<keyword evidence="5" id="KW-0012">Acyltransferase</keyword>
<dbReference type="FunFam" id="2.160.10.10:FF:000037">
    <property type="entry name" value="Streptogramin A acetyltransferase"/>
    <property type="match status" value="1"/>
</dbReference>
<proteinExistence type="inferred from homology"/>
<gene>
    <name evidence="6" type="ORF">GH266_17170</name>
</gene>
<comment type="similarity">
    <text evidence="1">Belongs to the transferase hexapeptide repeat family.</text>
</comment>